<evidence type="ECO:0000256" key="4">
    <source>
        <dbReference type="ARBA" id="ARBA00023098"/>
    </source>
</evidence>
<dbReference type="GO" id="GO:0016874">
    <property type="term" value="F:ligase activity"/>
    <property type="evidence" value="ECO:0007669"/>
    <property type="project" value="UniProtKB-KW"/>
</dbReference>
<comment type="similarity">
    <text evidence="1">Belongs to the ATP-dependent AMP-binding enzyme family.</text>
</comment>
<dbReference type="InterPro" id="IPR055164">
    <property type="entry name" value="EDR1/CTR1/ARMC3-like_pept-like"/>
</dbReference>
<keyword evidence="4" id="KW-0443">Lipid metabolism</keyword>
<comment type="caution">
    <text evidence="6">The sequence shown here is derived from an EMBL/GenBank/DDBJ whole genome shotgun (WGS) entry which is preliminary data.</text>
</comment>
<accession>A0A835M636</accession>
<evidence type="ECO:0000256" key="2">
    <source>
        <dbReference type="ARBA" id="ARBA00022598"/>
    </source>
</evidence>
<sequence length="250" mass="28240">MEGLFQCPTNYVPLSPISFLQRAGIVYKDKDRVSVIYGYVNYTWKERLERCLRLASALTQLGISRGYVEDRDLVRDLFALVAGYMGKPVGNPESMLKSYRGLSNILRAILNSMVLPLGYLITGLGRHRALLFKNVKDKLIQVARSIDHSKLTAADTICFKVSYSAAESNDLMRQAQIFNYANGNDHPPTAIDLDKSLLKDLLFNQSPSKPIPNLHARDSEQSFDKNKYIHQMGIEVDFSSLEYPWRIGSA</sequence>
<evidence type="ECO:0000313" key="7">
    <source>
        <dbReference type="Proteomes" id="UP000631114"/>
    </source>
</evidence>
<dbReference type="PANTHER" id="PTHR43859:SF4">
    <property type="entry name" value="BUTANOATE--COA LIGASE AAE1-RELATED"/>
    <property type="match status" value="1"/>
</dbReference>
<dbReference type="GO" id="GO:0006631">
    <property type="term" value="P:fatty acid metabolic process"/>
    <property type="evidence" value="ECO:0007669"/>
    <property type="project" value="UniProtKB-KW"/>
</dbReference>
<organism evidence="6 7">
    <name type="scientific">Coptis chinensis</name>
    <dbReference type="NCBI Taxonomy" id="261450"/>
    <lineage>
        <taxon>Eukaryota</taxon>
        <taxon>Viridiplantae</taxon>
        <taxon>Streptophyta</taxon>
        <taxon>Embryophyta</taxon>
        <taxon>Tracheophyta</taxon>
        <taxon>Spermatophyta</taxon>
        <taxon>Magnoliopsida</taxon>
        <taxon>Ranunculales</taxon>
        <taxon>Ranunculaceae</taxon>
        <taxon>Coptidoideae</taxon>
        <taxon>Coptis</taxon>
    </lineage>
</organism>
<dbReference type="OrthoDB" id="10253115at2759"/>
<evidence type="ECO:0000256" key="1">
    <source>
        <dbReference type="ARBA" id="ARBA00006432"/>
    </source>
</evidence>
<keyword evidence="7" id="KW-1185">Reference proteome</keyword>
<reference evidence="6 7" key="1">
    <citation type="submission" date="2020-10" db="EMBL/GenBank/DDBJ databases">
        <title>The Coptis chinensis genome and diversification of protoberbering-type alkaloids.</title>
        <authorList>
            <person name="Wang B."/>
            <person name="Shu S."/>
            <person name="Song C."/>
            <person name="Liu Y."/>
        </authorList>
    </citation>
    <scope>NUCLEOTIDE SEQUENCE [LARGE SCALE GENOMIC DNA]</scope>
    <source>
        <strain evidence="6">HL-2020</strain>
        <tissue evidence="6">Leaf</tissue>
    </source>
</reference>
<dbReference type="EMBL" id="JADFTS010000003">
    <property type="protein sequence ID" value="KAF9617797.1"/>
    <property type="molecule type" value="Genomic_DNA"/>
</dbReference>
<keyword evidence="2" id="KW-0436">Ligase</keyword>
<proteinExistence type="inferred from homology"/>
<name>A0A835M636_9MAGN</name>
<keyword evidence="3" id="KW-0276">Fatty acid metabolism</keyword>
<dbReference type="AlphaFoldDB" id="A0A835M636"/>
<protein>
    <recommendedName>
        <fullName evidence="5">EDR1/CTR1/ARMC3-like peptidase-like domain-containing protein</fullName>
    </recommendedName>
</protein>
<gene>
    <name evidence="6" type="ORF">IFM89_038908</name>
</gene>
<feature type="domain" description="EDR1/CTR1/ARMC3-like peptidase-like" evidence="5">
    <location>
        <begin position="64"/>
        <end position="139"/>
    </location>
</feature>
<dbReference type="SUPFAM" id="SSF56801">
    <property type="entry name" value="Acetyl-CoA synthetase-like"/>
    <property type="match status" value="1"/>
</dbReference>
<dbReference type="Proteomes" id="UP000631114">
    <property type="component" value="Unassembled WGS sequence"/>
</dbReference>
<evidence type="ECO:0000313" key="6">
    <source>
        <dbReference type="EMBL" id="KAF9617797.1"/>
    </source>
</evidence>
<dbReference type="Pfam" id="PF14381">
    <property type="entry name" value="EDR1_CTR1_ARMC3_pept"/>
    <property type="match status" value="1"/>
</dbReference>
<dbReference type="PANTHER" id="PTHR43859">
    <property type="entry name" value="ACYL-ACTIVATING ENZYME"/>
    <property type="match status" value="1"/>
</dbReference>
<evidence type="ECO:0000259" key="5">
    <source>
        <dbReference type="Pfam" id="PF14381"/>
    </source>
</evidence>
<evidence type="ECO:0000256" key="3">
    <source>
        <dbReference type="ARBA" id="ARBA00022832"/>
    </source>
</evidence>